<dbReference type="InterPro" id="IPR036388">
    <property type="entry name" value="WH-like_DNA-bd_sf"/>
</dbReference>
<comment type="subcellular location">
    <subcellularLocation>
        <location evidence="1 11">Cytoplasm</location>
    </subcellularLocation>
</comment>
<evidence type="ECO:0000313" key="13">
    <source>
        <dbReference type="EMBL" id="ATQ69320.1"/>
    </source>
</evidence>
<keyword evidence="7 11" id="KW-0862">Zinc</keyword>
<evidence type="ECO:0000256" key="4">
    <source>
        <dbReference type="ARBA" id="ARBA00022490"/>
    </source>
</evidence>
<dbReference type="Pfam" id="PF01475">
    <property type="entry name" value="FUR"/>
    <property type="match status" value="1"/>
</dbReference>
<proteinExistence type="inferred from homology"/>
<evidence type="ECO:0000256" key="3">
    <source>
        <dbReference type="ARBA" id="ARBA00020910"/>
    </source>
</evidence>
<dbReference type="InterPro" id="IPR002481">
    <property type="entry name" value="FUR"/>
</dbReference>
<dbReference type="Proteomes" id="UP000230709">
    <property type="component" value="Chromosome"/>
</dbReference>
<comment type="similarity">
    <text evidence="2 11">Belongs to the Fur family.</text>
</comment>
<dbReference type="CDD" id="cd07153">
    <property type="entry name" value="Fur_like"/>
    <property type="match status" value="1"/>
</dbReference>
<keyword evidence="5 11" id="KW-0678">Repressor</keyword>
<dbReference type="NCBIfam" id="NF045677">
    <property type="entry name" value="FeRespRegIrr"/>
    <property type="match status" value="1"/>
</dbReference>
<evidence type="ECO:0000256" key="2">
    <source>
        <dbReference type="ARBA" id="ARBA00007957"/>
    </source>
</evidence>
<keyword evidence="11" id="KW-0408">Iron</keyword>
<dbReference type="KEGG" id="mtw:CQW49_16605"/>
<evidence type="ECO:0000256" key="12">
    <source>
        <dbReference type="SAM" id="MobiDB-lite"/>
    </source>
</evidence>
<evidence type="ECO:0000256" key="6">
    <source>
        <dbReference type="ARBA" id="ARBA00022723"/>
    </source>
</evidence>
<dbReference type="GO" id="GO:0008270">
    <property type="term" value="F:zinc ion binding"/>
    <property type="evidence" value="ECO:0007669"/>
    <property type="project" value="TreeGrafter"/>
</dbReference>
<dbReference type="PANTHER" id="PTHR33202">
    <property type="entry name" value="ZINC UPTAKE REGULATION PROTEIN"/>
    <property type="match status" value="1"/>
</dbReference>
<keyword evidence="9 11" id="KW-0238">DNA-binding</keyword>
<evidence type="ECO:0000256" key="9">
    <source>
        <dbReference type="ARBA" id="ARBA00023125"/>
    </source>
</evidence>
<evidence type="ECO:0000256" key="11">
    <source>
        <dbReference type="RuleBase" id="RU364037"/>
    </source>
</evidence>
<comment type="subunit">
    <text evidence="11">Homodimer.</text>
</comment>
<dbReference type="EMBL" id="CP023737">
    <property type="protein sequence ID" value="ATQ69320.1"/>
    <property type="molecule type" value="Genomic_DNA"/>
</dbReference>
<dbReference type="GO" id="GO:0045892">
    <property type="term" value="P:negative regulation of DNA-templated transcription"/>
    <property type="evidence" value="ECO:0007669"/>
    <property type="project" value="TreeGrafter"/>
</dbReference>
<keyword evidence="10 11" id="KW-0804">Transcription</keyword>
<dbReference type="STRING" id="595536.GCA_000178815_01861"/>
<accession>A0A2D2D2U6</accession>
<dbReference type="GO" id="GO:0000976">
    <property type="term" value="F:transcription cis-regulatory region binding"/>
    <property type="evidence" value="ECO:0007669"/>
    <property type="project" value="TreeGrafter"/>
</dbReference>
<keyword evidence="4 11" id="KW-0963">Cytoplasm</keyword>
<evidence type="ECO:0000256" key="1">
    <source>
        <dbReference type="ARBA" id="ARBA00004496"/>
    </source>
</evidence>
<keyword evidence="6 11" id="KW-0479">Metal-binding</keyword>
<evidence type="ECO:0000256" key="8">
    <source>
        <dbReference type="ARBA" id="ARBA00023015"/>
    </source>
</evidence>
<dbReference type="GO" id="GO:1900376">
    <property type="term" value="P:regulation of secondary metabolite biosynthetic process"/>
    <property type="evidence" value="ECO:0007669"/>
    <property type="project" value="TreeGrafter"/>
</dbReference>
<feature type="region of interest" description="Disordered" evidence="12">
    <location>
        <begin position="1"/>
        <end position="29"/>
    </location>
</feature>
<dbReference type="GO" id="GO:0005737">
    <property type="term" value="C:cytoplasm"/>
    <property type="evidence" value="ECO:0007669"/>
    <property type="project" value="UniProtKB-SubCell"/>
</dbReference>
<dbReference type="NCBIfam" id="NF045678">
    <property type="entry name" value="TransRegIrrA"/>
    <property type="match status" value="1"/>
</dbReference>
<dbReference type="GO" id="GO:0003700">
    <property type="term" value="F:DNA-binding transcription factor activity"/>
    <property type="evidence" value="ECO:0007669"/>
    <property type="project" value="UniProtKB-UniRule"/>
</dbReference>
<evidence type="ECO:0000256" key="10">
    <source>
        <dbReference type="ARBA" id="ARBA00023163"/>
    </source>
</evidence>
<protein>
    <recommendedName>
        <fullName evidence="3 11">Ferric uptake regulation protein</fullName>
    </recommendedName>
</protein>
<evidence type="ECO:0000313" key="14">
    <source>
        <dbReference type="Proteomes" id="UP000230709"/>
    </source>
</evidence>
<dbReference type="InterPro" id="IPR036390">
    <property type="entry name" value="WH_DNA-bd_sf"/>
</dbReference>
<evidence type="ECO:0000256" key="5">
    <source>
        <dbReference type="ARBA" id="ARBA00022491"/>
    </source>
</evidence>
<keyword evidence="8 11" id="KW-0805">Transcription regulation</keyword>
<dbReference type="SUPFAM" id="SSF46785">
    <property type="entry name" value="Winged helix' DNA-binding domain"/>
    <property type="match status" value="1"/>
</dbReference>
<sequence length="163" mass="18120">MTHQPMITNFRAPIQLGKRPSNTPPSRGEEELKAKLRGAGLRPTVQRIALSKLLYGNGDRHVSAEALHAEAREAGLQMSLSTVYNTLNQFADVGLLREIAVQGPRTYFHTRTSPHHHFMDEVSKKMFDVVDGSVQFASLPPPPEGMEIVGCDVIIRLRPKRKG</sequence>
<reference evidence="14" key="1">
    <citation type="submission" date="2017-10" db="EMBL/GenBank/DDBJ databases">
        <title>Completed PacBio SMRT sequence of Methylosinus trichosporium OB3b reveals presence of a third large plasmid.</title>
        <authorList>
            <person name="Charles T.C."/>
            <person name="Lynch M.D.J."/>
            <person name="Heil J.R."/>
            <person name="Cheng J."/>
        </authorList>
    </citation>
    <scope>NUCLEOTIDE SEQUENCE [LARGE SCALE GENOMIC DNA]</scope>
    <source>
        <strain evidence="14">OB3b</strain>
    </source>
</reference>
<dbReference type="Gene3D" id="1.10.10.10">
    <property type="entry name" value="Winged helix-like DNA-binding domain superfamily/Winged helix DNA-binding domain"/>
    <property type="match status" value="1"/>
</dbReference>
<keyword evidence="14" id="KW-1185">Reference proteome</keyword>
<dbReference type="FunFam" id="1.10.10.10:FF:000007">
    <property type="entry name" value="Ferric uptake regulation protein"/>
    <property type="match status" value="1"/>
</dbReference>
<dbReference type="RefSeq" id="WP_003613011.1">
    <property type="nucleotide sequence ID" value="NZ_ADVE02000001.1"/>
</dbReference>
<name>A0A2D2D2U6_METT3</name>
<dbReference type="PANTHER" id="PTHR33202:SF7">
    <property type="entry name" value="FERRIC UPTAKE REGULATION PROTEIN"/>
    <property type="match status" value="1"/>
</dbReference>
<dbReference type="AlphaFoldDB" id="A0A2D2D2U6"/>
<evidence type="ECO:0000256" key="7">
    <source>
        <dbReference type="ARBA" id="ARBA00022833"/>
    </source>
</evidence>
<organism evidence="13 14">
    <name type="scientific">Methylosinus trichosporium (strain ATCC 35070 / NCIMB 11131 / UNIQEM 75 / OB3b)</name>
    <dbReference type="NCBI Taxonomy" id="595536"/>
    <lineage>
        <taxon>Bacteria</taxon>
        <taxon>Pseudomonadati</taxon>
        <taxon>Pseudomonadota</taxon>
        <taxon>Alphaproteobacteria</taxon>
        <taxon>Hyphomicrobiales</taxon>
        <taxon>Methylocystaceae</taxon>
        <taxon>Methylosinus</taxon>
    </lineage>
</organism>
<gene>
    <name evidence="11" type="primary">fur</name>
    <name evidence="13" type="ORF">CQW49_16605</name>
</gene>